<keyword evidence="2" id="KW-0645">Protease</keyword>
<protein>
    <recommendedName>
        <fullName evidence="5">Peptidase A1 domain-containing protein</fullName>
    </recommendedName>
</protein>
<dbReference type="Gene3D" id="2.40.70.10">
    <property type="entry name" value="Acid Proteases"/>
    <property type="match status" value="3"/>
</dbReference>
<name>A0A9P5VI76_9FUNG</name>
<keyword evidence="2" id="KW-0378">Hydrolase</keyword>
<dbReference type="SUPFAM" id="SSF50630">
    <property type="entry name" value="Acid proteases"/>
    <property type="match status" value="1"/>
</dbReference>
<dbReference type="PROSITE" id="PS51767">
    <property type="entry name" value="PEPTIDASE_A1"/>
    <property type="match status" value="1"/>
</dbReference>
<evidence type="ECO:0000313" key="6">
    <source>
        <dbReference type="EMBL" id="KAF9325213.1"/>
    </source>
</evidence>
<dbReference type="CDD" id="cd05471">
    <property type="entry name" value="pepsin_like"/>
    <property type="match status" value="1"/>
</dbReference>
<comment type="similarity">
    <text evidence="1">Belongs to the peptidase A1 family.</text>
</comment>
<evidence type="ECO:0000313" key="7">
    <source>
        <dbReference type="Proteomes" id="UP000696485"/>
    </source>
</evidence>
<feature type="domain" description="Peptidase A1" evidence="5">
    <location>
        <begin position="67"/>
        <end position="564"/>
    </location>
</feature>
<evidence type="ECO:0000256" key="1">
    <source>
        <dbReference type="ARBA" id="ARBA00007447"/>
    </source>
</evidence>
<dbReference type="GO" id="GO:0006508">
    <property type="term" value="P:proteolysis"/>
    <property type="evidence" value="ECO:0007669"/>
    <property type="project" value="InterPro"/>
</dbReference>
<sequence>MAEGVPIQDSTPSQPSKQQPGTVLIPLARLVSLDHYSNLQKRQTPSPPSSPPSPASVAVATIGRVGYVGHILIGTPPQRFPVLFDTGSDLALVISDRCQGNECPDLQHFSCSKSSTCVDLGGGSVNTPTSARTALQEHRNSVASEVGYGGGGGGGGVRADAANQHLTEGSTEPWSQHPVPLQSKTVIPPLSEIGSASQEIQQMQSAAKTLTPTSITSKSDESLKLADKSDQDTSASTHTPSTHTPSTDSPSNLVTTFYNQSYVDGSWGAGTFVQDLIQIDTTPAGETYDPLVHINSDGIPSSGAHLTSVTFLDVVQDNLGLVNGYNGQISGLLGLTRASPTGRKTFLQELVEQGSLAAPVMSMHLESDSGSFLLGAVDPTQFVGKLAYSPVTDPVTWQISLQGLGIGQVSSSPGAVAKAPEVPPGTAYATTKTAFTGSSSDNNNSPRMMPQFSIFKDAPLILDSGTSSILIPTAASEAIHGELGGSWDSVHRAWFLPCSGPDLIWWIASGHGVVQPYETLVYLLEDGRCQSLIFENPDANYWILGDTWLRGLWRKDRAGTGGWE</sequence>
<dbReference type="InterPro" id="IPR034164">
    <property type="entry name" value="Pepsin-like_dom"/>
</dbReference>
<dbReference type="EMBL" id="JAAAUY010000958">
    <property type="protein sequence ID" value="KAF9325213.1"/>
    <property type="molecule type" value="Genomic_DNA"/>
</dbReference>
<feature type="disulfide bond" evidence="3">
    <location>
        <begin position="98"/>
        <end position="103"/>
    </location>
</feature>
<evidence type="ECO:0000256" key="2">
    <source>
        <dbReference type="ARBA" id="ARBA00022750"/>
    </source>
</evidence>
<dbReference type="InterPro" id="IPR033121">
    <property type="entry name" value="PEPTIDASE_A1"/>
</dbReference>
<proteinExistence type="inferred from homology"/>
<evidence type="ECO:0000256" key="4">
    <source>
        <dbReference type="SAM" id="MobiDB-lite"/>
    </source>
</evidence>
<keyword evidence="3" id="KW-1015">Disulfide bond</keyword>
<keyword evidence="2" id="KW-0064">Aspartyl protease</keyword>
<feature type="region of interest" description="Disordered" evidence="4">
    <location>
        <begin position="1"/>
        <end position="21"/>
    </location>
</feature>
<dbReference type="Pfam" id="PF00026">
    <property type="entry name" value="Asp"/>
    <property type="match status" value="3"/>
</dbReference>
<feature type="compositionally biased region" description="Polar residues" evidence="4">
    <location>
        <begin position="8"/>
        <end position="21"/>
    </location>
</feature>
<evidence type="ECO:0000259" key="5">
    <source>
        <dbReference type="PROSITE" id="PS51767"/>
    </source>
</evidence>
<organism evidence="6 7">
    <name type="scientific">Podila minutissima</name>
    <dbReference type="NCBI Taxonomy" id="64525"/>
    <lineage>
        <taxon>Eukaryota</taxon>
        <taxon>Fungi</taxon>
        <taxon>Fungi incertae sedis</taxon>
        <taxon>Mucoromycota</taxon>
        <taxon>Mortierellomycotina</taxon>
        <taxon>Mortierellomycetes</taxon>
        <taxon>Mortierellales</taxon>
        <taxon>Mortierellaceae</taxon>
        <taxon>Podila</taxon>
    </lineage>
</organism>
<dbReference type="PROSITE" id="PS00141">
    <property type="entry name" value="ASP_PROTEASE"/>
    <property type="match status" value="1"/>
</dbReference>
<gene>
    <name evidence="6" type="ORF">BG006_011283</name>
</gene>
<accession>A0A9P5VI76</accession>
<feature type="compositionally biased region" description="Basic and acidic residues" evidence="4">
    <location>
        <begin position="218"/>
        <end position="231"/>
    </location>
</feature>
<dbReference type="AlphaFoldDB" id="A0A9P5VI76"/>
<dbReference type="PANTHER" id="PTHR47966">
    <property type="entry name" value="BETA-SITE APP-CLEAVING ENZYME, ISOFORM A-RELATED"/>
    <property type="match status" value="1"/>
</dbReference>
<dbReference type="InterPro" id="IPR001461">
    <property type="entry name" value="Aspartic_peptidase_A1"/>
</dbReference>
<keyword evidence="7" id="KW-1185">Reference proteome</keyword>
<feature type="region of interest" description="Disordered" evidence="4">
    <location>
        <begin position="197"/>
        <end position="252"/>
    </location>
</feature>
<comment type="caution">
    <text evidence="6">The sequence shown here is derived from an EMBL/GenBank/DDBJ whole genome shotgun (WGS) entry which is preliminary data.</text>
</comment>
<feature type="compositionally biased region" description="Low complexity" evidence="4">
    <location>
        <begin position="232"/>
        <end position="251"/>
    </location>
</feature>
<dbReference type="InterPro" id="IPR001969">
    <property type="entry name" value="Aspartic_peptidase_AS"/>
</dbReference>
<dbReference type="GO" id="GO:0004190">
    <property type="term" value="F:aspartic-type endopeptidase activity"/>
    <property type="evidence" value="ECO:0007669"/>
    <property type="project" value="UniProtKB-KW"/>
</dbReference>
<dbReference type="Proteomes" id="UP000696485">
    <property type="component" value="Unassembled WGS sequence"/>
</dbReference>
<dbReference type="InterPro" id="IPR021109">
    <property type="entry name" value="Peptidase_aspartic_dom_sf"/>
</dbReference>
<dbReference type="PANTHER" id="PTHR47966:SF51">
    <property type="entry name" value="BETA-SITE APP-CLEAVING ENZYME, ISOFORM A-RELATED"/>
    <property type="match status" value="1"/>
</dbReference>
<reference evidence="6" key="1">
    <citation type="journal article" date="2020" name="Fungal Divers.">
        <title>Resolving the Mortierellaceae phylogeny through synthesis of multi-gene phylogenetics and phylogenomics.</title>
        <authorList>
            <person name="Vandepol N."/>
            <person name="Liber J."/>
            <person name="Desiro A."/>
            <person name="Na H."/>
            <person name="Kennedy M."/>
            <person name="Barry K."/>
            <person name="Grigoriev I.V."/>
            <person name="Miller A.N."/>
            <person name="O'Donnell K."/>
            <person name="Stajich J.E."/>
            <person name="Bonito G."/>
        </authorList>
    </citation>
    <scope>NUCLEOTIDE SEQUENCE</scope>
    <source>
        <strain evidence="6">NVP1</strain>
    </source>
</reference>
<feature type="compositionally biased region" description="Polar residues" evidence="4">
    <location>
        <begin position="197"/>
        <end position="217"/>
    </location>
</feature>
<evidence type="ECO:0000256" key="3">
    <source>
        <dbReference type="PIRSR" id="PIRSR601461-2"/>
    </source>
</evidence>